<dbReference type="Pfam" id="PF01569">
    <property type="entry name" value="PAP2"/>
    <property type="match status" value="1"/>
</dbReference>
<feature type="transmembrane region" description="Helical" evidence="2">
    <location>
        <begin position="184"/>
        <end position="205"/>
    </location>
</feature>
<feature type="transmembrane region" description="Helical" evidence="2">
    <location>
        <begin position="76"/>
        <end position="102"/>
    </location>
</feature>
<organism evidence="4 5">
    <name type="scientific">Sphingomonas aerolata</name>
    <dbReference type="NCBI Taxonomy" id="185951"/>
    <lineage>
        <taxon>Bacteria</taxon>
        <taxon>Pseudomonadati</taxon>
        <taxon>Pseudomonadota</taxon>
        <taxon>Alphaproteobacteria</taxon>
        <taxon>Sphingomonadales</taxon>
        <taxon>Sphingomonadaceae</taxon>
        <taxon>Sphingomonas</taxon>
    </lineage>
</organism>
<gene>
    <name evidence="4" type="ORF">C8J24_1068</name>
</gene>
<evidence type="ECO:0000313" key="5">
    <source>
        <dbReference type="Proteomes" id="UP000240996"/>
    </source>
</evidence>
<dbReference type="Proteomes" id="UP000240996">
    <property type="component" value="Unassembled WGS sequence"/>
</dbReference>
<feature type="region of interest" description="Disordered" evidence="1">
    <location>
        <begin position="1"/>
        <end position="21"/>
    </location>
</feature>
<evidence type="ECO:0000313" key="4">
    <source>
        <dbReference type="EMBL" id="PTM47668.1"/>
    </source>
</evidence>
<feature type="domain" description="Phosphatidic acid phosphatase type 2/haloperoxidase" evidence="3">
    <location>
        <begin position="109"/>
        <end position="226"/>
    </location>
</feature>
<proteinExistence type="predicted"/>
<keyword evidence="5" id="KW-1185">Reference proteome</keyword>
<comment type="caution">
    <text evidence="4">The sequence shown here is derived from an EMBL/GenBank/DDBJ whole genome shotgun (WGS) entry which is preliminary data.</text>
</comment>
<keyword evidence="2" id="KW-1133">Transmembrane helix</keyword>
<evidence type="ECO:0000256" key="2">
    <source>
        <dbReference type="SAM" id="Phobius"/>
    </source>
</evidence>
<dbReference type="RefSeq" id="WP_107930798.1">
    <property type="nucleotide sequence ID" value="NZ_PZZN01000001.1"/>
</dbReference>
<sequence length="250" mass="25801">MTASAGRGDGDRSVTPGVATPGEAHRRRLPVVLAGASVGAVAIALVLLIGLAVGHWPFDFDRAIILNLRAWGGPSWLPKVAADVTALGGGVVLTIIVVLAAGLLAVQRLWLSAAATLAASVSGGMVVALVKTEVARPRPDIVDHLVQVSNMSFPSGHSANSAIVYLTLAGLASQVTVSNAARRYILVMAILMVGAIGCSRVYLGVHWPSDVLAGWSFGTLWALGWWLATARARAAIGGERHAFGRPPADA</sequence>
<dbReference type="EMBL" id="PZZN01000001">
    <property type="protein sequence ID" value="PTM47668.1"/>
    <property type="molecule type" value="Genomic_DNA"/>
</dbReference>
<accession>A0A2T4YV36</accession>
<feature type="transmembrane region" description="Helical" evidence="2">
    <location>
        <begin position="211"/>
        <end position="228"/>
    </location>
</feature>
<reference evidence="4 5" key="1">
    <citation type="submission" date="2018-04" db="EMBL/GenBank/DDBJ databases">
        <title>Genomic Encyclopedia of Type Strains, Phase III (KMG-III): the genomes of soil and plant-associated and newly described type strains.</title>
        <authorList>
            <person name="Whitman W."/>
        </authorList>
    </citation>
    <scope>NUCLEOTIDE SEQUENCE [LARGE SCALE GENOMIC DNA]</scope>
    <source>
        <strain evidence="4 5">NW12</strain>
    </source>
</reference>
<feature type="transmembrane region" description="Helical" evidence="2">
    <location>
        <begin position="31"/>
        <end position="56"/>
    </location>
</feature>
<feature type="transmembrane region" description="Helical" evidence="2">
    <location>
        <begin position="159"/>
        <end position="177"/>
    </location>
</feature>
<name>A0A2T4YV36_9SPHN</name>
<dbReference type="PANTHER" id="PTHR14969">
    <property type="entry name" value="SPHINGOSINE-1-PHOSPHATE PHOSPHOHYDROLASE"/>
    <property type="match status" value="1"/>
</dbReference>
<dbReference type="SMART" id="SM00014">
    <property type="entry name" value="acidPPc"/>
    <property type="match status" value="1"/>
</dbReference>
<dbReference type="AlphaFoldDB" id="A0A2T4YV36"/>
<dbReference type="InterPro" id="IPR036938">
    <property type="entry name" value="PAP2/HPO_sf"/>
</dbReference>
<feature type="transmembrane region" description="Helical" evidence="2">
    <location>
        <begin position="109"/>
        <end position="130"/>
    </location>
</feature>
<keyword evidence="2" id="KW-0812">Transmembrane</keyword>
<keyword evidence="2" id="KW-0472">Membrane</keyword>
<evidence type="ECO:0000259" key="3">
    <source>
        <dbReference type="SMART" id="SM00014"/>
    </source>
</evidence>
<protein>
    <submittedName>
        <fullName evidence="4">Undecaprenyl-diphosphatase</fullName>
    </submittedName>
</protein>
<dbReference type="Gene3D" id="1.20.144.10">
    <property type="entry name" value="Phosphatidic acid phosphatase type 2/haloperoxidase"/>
    <property type="match status" value="1"/>
</dbReference>
<evidence type="ECO:0000256" key="1">
    <source>
        <dbReference type="SAM" id="MobiDB-lite"/>
    </source>
</evidence>
<dbReference type="InterPro" id="IPR000326">
    <property type="entry name" value="PAP2/HPO"/>
</dbReference>
<dbReference type="CDD" id="cd03392">
    <property type="entry name" value="PAP2_like_2"/>
    <property type="match status" value="1"/>
</dbReference>
<dbReference type="PANTHER" id="PTHR14969:SF13">
    <property type="entry name" value="AT30094P"/>
    <property type="match status" value="1"/>
</dbReference>
<dbReference type="SUPFAM" id="SSF48317">
    <property type="entry name" value="Acid phosphatase/Vanadium-dependent haloperoxidase"/>
    <property type="match status" value="1"/>
</dbReference>